<gene>
    <name evidence="1" type="ORF">ORY91_000102</name>
    <name evidence="2" type="ORF">V9W64_10825</name>
</gene>
<keyword evidence="3" id="KW-1185">Reference proteome</keyword>
<dbReference type="SUPFAM" id="SSF55729">
    <property type="entry name" value="Acyl-CoA N-acyltransferases (Nat)"/>
    <property type="match status" value="1"/>
</dbReference>
<accession>A0A9X4DZI4</accession>
<dbReference type="Proteomes" id="UP001149607">
    <property type="component" value="Chromosome"/>
</dbReference>
<dbReference type="AlphaFoldDB" id="A0A9X4DZI4"/>
<reference evidence="1" key="1">
    <citation type="submission" date="2022-10" db="EMBL/GenBank/DDBJ databases">
        <authorList>
            <person name="Boutroux M."/>
        </authorList>
    </citation>
    <scope>NUCLEOTIDE SEQUENCE</scope>
    <source>
        <strain evidence="1">51.81</strain>
    </source>
</reference>
<dbReference type="EMBL" id="CP146598">
    <property type="protein sequence ID" value="WWY03157.1"/>
    <property type="molecule type" value="Genomic_DNA"/>
</dbReference>
<evidence type="ECO:0000313" key="2">
    <source>
        <dbReference type="EMBL" id="WWY03157.1"/>
    </source>
</evidence>
<protein>
    <submittedName>
        <fullName evidence="1">Uncharacterized protein</fullName>
    </submittedName>
</protein>
<name>A0A9X4DZI4_9NEIS</name>
<sequence length="580" mass="67050">MAKQRTTEEFIRQALEVHKGRYRYDKAEYKGYKAKVLITCPVHGDFLQNPVCHLQGQGCWYCRNESIGKAKRDTPEQFLEKARKKYGDRYDYSKVRYTGTMDEVTVICPTHGEFKKKPNKFLQGQGCQKCAEESVIAYHTQSKEELINRCREKHGDKYDYSLIPDRVKSADKVTISCPLHDTFEQTLVAHYSGQGCPDCARARIGAFHKKPKSEFVKLSYQVHGEKYDYGQVLYLNSKIPVRIRCPGHGWFSQRPNDHLDGHGCPSCAQNARGGSKANDDFLEFVASLAPDLIREARISRAKGEKRWRSDGFIPSHRLHLEFNGLIWHSTRMKLNPKIHTERMALAAKNGSRMLFIHEDEWLHHPHRVKHLLTHVLGKAPKVGARTCKIGPVDGGTAKTFYNRYHIQGCLMQPEVSYGLYKDGELVACMSFNRKTSNRKSPYRDGRWELVRFASKKAVTGGGSKLFKHFIRQHSPGEVVSFSMNHLFTGRLYEKLGFVPDKDLPPDYTYVDIKNICRLHKSGFQHSRLKNRLERYDPNLTEEENCRNHGWYRIYDCGKKRWIWKGDHESENQPAGFTRTD</sequence>
<organism evidence="1">
    <name type="scientific">Neisseria leonii</name>
    <dbReference type="NCBI Taxonomy" id="2995413"/>
    <lineage>
        <taxon>Bacteria</taxon>
        <taxon>Pseudomonadati</taxon>
        <taxon>Pseudomonadota</taxon>
        <taxon>Betaproteobacteria</taxon>
        <taxon>Neisseriales</taxon>
        <taxon>Neisseriaceae</taxon>
        <taxon>Neisseria</taxon>
    </lineage>
</organism>
<evidence type="ECO:0000313" key="3">
    <source>
        <dbReference type="Proteomes" id="UP001149607"/>
    </source>
</evidence>
<dbReference type="RefSeq" id="WP_274584082.1">
    <property type="nucleotide sequence ID" value="NZ_CP146598.1"/>
</dbReference>
<proteinExistence type="predicted"/>
<reference evidence="2" key="2">
    <citation type="submission" date="2024-02" db="EMBL/GenBank/DDBJ databases">
        <title>Neisseria leonii sp. nov.</title>
        <authorList>
            <person name="Boutroux M."/>
            <person name="Favre-Rochex S."/>
            <person name="Gorgette O."/>
            <person name="Touak G."/>
            <person name="Muhle E."/>
            <person name="Chesneau O."/>
            <person name="Clermont D."/>
            <person name="Rahi P."/>
        </authorList>
    </citation>
    <scope>NUCLEOTIDE SEQUENCE</scope>
    <source>
        <strain evidence="2">51.81</strain>
    </source>
</reference>
<dbReference type="InterPro" id="IPR016181">
    <property type="entry name" value="Acyl_CoA_acyltransferase"/>
</dbReference>
<evidence type="ECO:0000313" key="1">
    <source>
        <dbReference type="EMBL" id="MDD9326735.1"/>
    </source>
</evidence>
<dbReference type="EMBL" id="JAPQFL010000001">
    <property type="protein sequence ID" value="MDD9326735.1"/>
    <property type="molecule type" value="Genomic_DNA"/>
</dbReference>